<reference evidence="1 2" key="1">
    <citation type="submission" date="2020-08" db="EMBL/GenBank/DDBJ databases">
        <title>Genomic Encyclopedia of Type Strains, Phase IV (KMG-V): Genome sequencing to study the core and pangenomes of soil and plant-associated prokaryotes.</title>
        <authorList>
            <person name="Whitman W."/>
        </authorList>
    </citation>
    <scope>NUCLEOTIDE SEQUENCE [LARGE SCALE GENOMIC DNA]</scope>
    <source>
        <strain evidence="1 2">SRMrh-85</strain>
    </source>
</reference>
<comment type="caution">
    <text evidence="1">The sequence shown here is derived from an EMBL/GenBank/DDBJ whole genome shotgun (WGS) entry which is preliminary data.</text>
</comment>
<evidence type="ECO:0000313" key="2">
    <source>
        <dbReference type="Proteomes" id="UP000533533"/>
    </source>
</evidence>
<keyword evidence="2" id="KW-1185">Reference proteome</keyword>
<name>A0ABR6FX60_9BURK</name>
<dbReference type="RefSeq" id="WP_110387532.1">
    <property type="nucleotide sequence ID" value="NZ_JACHVZ010000023.1"/>
</dbReference>
<sequence length="96" mass="10581">MMLSYSLAAVQSRNADDGSLDEDVELVAALLFLAGALESGRINAGDQVVAEIRIPILSKLRAKRKRFMVRTPLPVPSMERIRDRGALCFWTCTNAC</sequence>
<proteinExistence type="predicted"/>
<dbReference type="EMBL" id="JACHVZ010000023">
    <property type="protein sequence ID" value="MBB2932020.1"/>
    <property type="molecule type" value="Genomic_DNA"/>
</dbReference>
<accession>A0ABR6FX60</accession>
<evidence type="ECO:0000313" key="1">
    <source>
        <dbReference type="EMBL" id="MBB2932020.1"/>
    </source>
</evidence>
<organism evidence="1 2">
    <name type="scientific">Paraburkholderia silvatlantica</name>
    <dbReference type="NCBI Taxonomy" id="321895"/>
    <lineage>
        <taxon>Bacteria</taxon>
        <taxon>Pseudomonadati</taxon>
        <taxon>Pseudomonadota</taxon>
        <taxon>Betaproteobacteria</taxon>
        <taxon>Burkholderiales</taxon>
        <taxon>Burkholderiaceae</taxon>
        <taxon>Paraburkholderia</taxon>
    </lineage>
</organism>
<gene>
    <name evidence="1" type="ORF">FHX59_006494</name>
</gene>
<dbReference type="Proteomes" id="UP000533533">
    <property type="component" value="Unassembled WGS sequence"/>
</dbReference>
<protein>
    <submittedName>
        <fullName evidence="1">Uncharacterized protein</fullName>
    </submittedName>
</protein>